<name>A0ACB9Z296_9PEZI</name>
<proteinExistence type="predicted"/>
<gene>
    <name evidence="1" type="ORF">F4820DRAFT_420141</name>
</gene>
<evidence type="ECO:0000313" key="1">
    <source>
        <dbReference type="EMBL" id="KAI4865481.1"/>
    </source>
</evidence>
<sequence>MSSFGSKRKARKITVQDDDDDNISATSLNPPEEPQAPALQPSFKTSRKPFKQSSLRKSINIDRVEDDILSDIQSVSTNTKEEAEDNDDGGAPLRTRPPLGARPGSIKSKKRASSSRLSFGGAGAEATEEEDSMVLGDEVVSTPKKGSLAHAAVENSAYKKGISKNNLPLNRLPMRSAGTEDDRPRYSKEYLSELQMSTPNTPQNLSKLHPTSDDEMTLDPSELEGAMIVDTNTPSKDTTIFTEAEIQEKKARRARRAKEGGTRDTDDFISLSDDDRDQGDSYLAVLSRRQEHSNPKKSAKDTRLVAEDEDLGEGFDEFVEDGGLSLGRKAEREAKRRQRAEMASLITAAEGGGGGGFGSDNDSGSDDSEAERRAAYEAAQTRAGMDGLAAEREQQRRRLQSSASVQIPRITPLPDLDTLMDEFRARMRRKGDEMSRLKAKIAALRAEREGILKREPEVQRLLNEAGERYRALTSGNTAEGASGTTNGGGDQNGNIEDGTSVATVEDSVAAARSLLDHARGGADTPGQRGLESLGTTPVRQQSRMEI</sequence>
<evidence type="ECO:0000313" key="2">
    <source>
        <dbReference type="Proteomes" id="UP001497700"/>
    </source>
</evidence>
<accession>A0ACB9Z296</accession>
<dbReference type="EMBL" id="MU393471">
    <property type="protein sequence ID" value="KAI4865481.1"/>
    <property type="molecule type" value="Genomic_DNA"/>
</dbReference>
<organism evidence="1 2">
    <name type="scientific">Hypoxylon rubiginosum</name>
    <dbReference type="NCBI Taxonomy" id="110542"/>
    <lineage>
        <taxon>Eukaryota</taxon>
        <taxon>Fungi</taxon>
        <taxon>Dikarya</taxon>
        <taxon>Ascomycota</taxon>
        <taxon>Pezizomycotina</taxon>
        <taxon>Sordariomycetes</taxon>
        <taxon>Xylariomycetidae</taxon>
        <taxon>Xylariales</taxon>
        <taxon>Hypoxylaceae</taxon>
        <taxon>Hypoxylon</taxon>
    </lineage>
</organism>
<dbReference type="Proteomes" id="UP001497700">
    <property type="component" value="Unassembled WGS sequence"/>
</dbReference>
<protein>
    <submittedName>
        <fullName evidence="1">Nineteen complex-related protein 2-domain-containing protein</fullName>
    </submittedName>
</protein>
<comment type="caution">
    <text evidence="1">The sequence shown here is derived from an EMBL/GenBank/DDBJ whole genome shotgun (WGS) entry which is preliminary data.</text>
</comment>
<keyword evidence="2" id="KW-1185">Reference proteome</keyword>
<reference evidence="1 2" key="1">
    <citation type="journal article" date="2022" name="New Phytol.">
        <title>Ecological generalism drives hyperdiversity of secondary metabolite gene clusters in xylarialean endophytes.</title>
        <authorList>
            <person name="Franco M.E.E."/>
            <person name="Wisecaver J.H."/>
            <person name="Arnold A.E."/>
            <person name="Ju Y.M."/>
            <person name="Slot J.C."/>
            <person name="Ahrendt S."/>
            <person name="Moore L.P."/>
            <person name="Eastman K.E."/>
            <person name="Scott K."/>
            <person name="Konkel Z."/>
            <person name="Mondo S.J."/>
            <person name="Kuo A."/>
            <person name="Hayes R.D."/>
            <person name="Haridas S."/>
            <person name="Andreopoulos B."/>
            <person name="Riley R."/>
            <person name="LaButti K."/>
            <person name="Pangilinan J."/>
            <person name="Lipzen A."/>
            <person name="Amirebrahimi M."/>
            <person name="Yan J."/>
            <person name="Adam C."/>
            <person name="Keymanesh K."/>
            <person name="Ng V."/>
            <person name="Louie K."/>
            <person name="Northen T."/>
            <person name="Drula E."/>
            <person name="Henrissat B."/>
            <person name="Hsieh H.M."/>
            <person name="Youens-Clark K."/>
            <person name="Lutzoni F."/>
            <person name="Miadlikowska J."/>
            <person name="Eastwood D.C."/>
            <person name="Hamelin R.C."/>
            <person name="Grigoriev I.V."/>
            <person name="U'Ren J.M."/>
        </authorList>
    </citation>
    <scope>NUCLEOTIDE SEQUENCE [LARGE SCALE GENOMIC DNA]</scope>
    <source>
        <strain evidence="1 2">CBS 119005</strain>
    </source>
</reference>